<evidence type="ECO:0000259" key="3">
    <source>
        <dbReference type="Pfam" id="PF15281"/>
    </source>
</evidence>
<dbReference type="AlphaFoldDB" id="A0A8J4U821"/>
<feature type="compositionally biased region" description="Polar residues" evidence="1">
    <location>
        <begin position="135"/>
        <end position="151"/>
    </location>
</feature>
<accession>A0A8J4U821</accession>
<dbReference type="Pfam" id="PF15281">
    <property type="entry name" value="Consortin_C"/>
    <property type="match status" value="1"/>
</dbReference>
<feature type="compositionally biased region" description="Basic and acidic residues" evidence="1">
    <location>
        <begin position="251"/>
        <end position="266"/>
    </location>
</feature>
<dbReference type="GO" id="GO:0042998">
    <property type="term" value="P:positive regulation of Golgi to plasma membrane protein transport"/>
    <property type="evidence" value="ECO:0007669"/>
    <property type="project" value="InterPro"/>
</dbReference>
<protein>
    <submittedName>
        <fullName evidence="5">Consortin-like</fullName>
    </submittedName>
</protein>
<keyword evidence="2" id="KW-0812">Transmembrane</keyword>
<proteinExistence type="predicted"/>
<feature type="non-terminal residue" evidence="5">
    <location>
        <position position="1"/>
    </location>
</feature>
<evidence type="ECO:0000256" key="2">
    <source>
        <dbReference type="SAM" id="Phobius"/>
    </source>
</evidence>
<comment type="caution">
    <text evidence="5">The sequence shown here is derived from an EMBL/GenBank/DDBJ whole genome shotgun (WGS) entry which is preliminary data.</text>
</comment>
<feature type="compositionally biased region" description="Basic and acidic residues" evidence="1">
    <location>
        <begin position="213"/>
        <end position="222"/>
    </location>
</feature>
<organism evidence="5 6">
    <name type="scientific">Clarias magur</name>
    <name type="common">Asian catfish</name>
    <name type="synonym">Macropteronotus magur</name>
    <dbReference type="NCBI Taxonomy" id="1594786"/>
    <lineage>
        <taxon>Eukaryota</taxon>
        <taxon>Metazoa</taxon>
        <taxon>Chordata</taxon>
        <taxon>Craniata</taxon>
        <taxon>Vertebrata</taxon>
        <taxon>Euteleostomi</taxon>
        <taxon>Actinopterygii</taxon>
        <taxon>Neopterygii</taxon>
        <taxon>Teleostei</taxon>
        <taxon>Ostariophysi</taxon>
        <taxon>Siluriformes</taxon>
        <taxon>Clariidae</taxon>
        <taxon>Clarias</taxon>
    </lineage>
</organism>
<evidence type="ECO:0000256" key="1">
    <source>
        <dbReference type="SAM" id="MobiDB-lite"/>
    </source>
</evidence>
<evidence type="ECO:0000313" key="5">
    <source>
        <dbReference type="EMBL" id="KAF5900771.1"/>
    </source>
</evidence>
<dbReference type="GO" id="GO:0030133">
    <property type="term" value="C:transport vesicle"/>
    <property type="evidence" value="ECO:0007669"/>
    <property type="project" value="TreeGrafter"/>
</dbReference>
<evidence type="ECO:0000259" key="4">
    <source>
        <dbReference type="Pfam" id="PF22883"/>
    </source>
</evidence>
<dbReference type="GO" id="GO:0071253">
    <property type="term" value="F:connexin binding"/>
    <property type="evidence" value="ECO:0007669"/>
    <property type="project" value="InterPro"/>
</dbReference>
<dbReference type="GO" id="GO:0005886">
    <property type="term" value="C:plasma membrane"/>
    <property type="evidence" value="ECO:0007669"/>
    <property type="project" value="TreeGrafter"/>
</dbReference>
<feature type="transmembrane region" description="Helical" evidence="2">
    <location>
        <begin position="444"/>
        <end position="470"/>
    </location>
</feature>
<keyword evidence="2" id="KW-0472">Membrane</keyword>
<feature type="domain" description="Consortin C-terminal" evidence="3">
    <location>
        <begin position="343"/>
        <end position="444"/>
    </location>
</feature>
<dbReference type="Proteomes" id="UP000727407">
    <property type="component" value="Unassembled WGS sequence"/>
</dbReference>
<gene>
    <name evidence="5" type="primary">cnsta</name>
    <name evidence="5" type="ORF">DAT39_009501</name>
</gene>
<sequence>CEGPLSPEEIPAGVFSPHGPSRCVSESLRVLEERGDDAALPQRLHQIAESLVQEEDYERAVHFLQLEKLYHERVLYNIAALQEAWVNRWRCSRSFENSLPHCNLNSEHLDKLKQICMTHRQPSWSSDTREPVHGSSVNGESCGEKNTTSESPCIDKSGMLEQDEVSPSESVTACLAQQREPTQLFDSASSTPTSSLQTPPTLVMTETSSPATIREEAEKQREGEEEQETEWPPVSQTGKEKESKGSGNKVEPGRDRMEAEPERDGVGADTVRSAPKTEEVMKEGGVETVPLTQPNKGAEKQEEEVEQEEEIEEAVEALELEEELHRPEDAILDDLAKRIQVEEIAPASGLVSILKRRVCDGADDSSFTSKPLTKRRVRFHFPEDGLEQDEVGGDSWLLLLLLCLVTVVISVGGTALYCAFGNDNSSVCTDFSHNVDFYMGKIQYGAYVGIGGIASIVKLLFAGFFFSLLVRFNFGRKLLIKFPEFFSFGYFSKAGPTRKQMEGCSFRFAFFGEGYTEGQDPSQGKPDAKIRTLVQGPEPGYVATPIAMVQAALTILNEPDALPK</sequence>
<dbReference type="GO" id="GO:0005802">
    <property type="term" value="C:trans-Golgi network"/>
    <property type="evidence" value="ECO:0007669"/>
    <property type="project" value="InterPro"/>
</dbReference>
<dbReference type="EMBL" id="QNUK01000127">
    <property type="protein sequence ID" value="KAF5900771.1"/>
    <property type="molecule type" value="Genomic_DNA"/>
</dbReference>
<feature type="compositionally biased region" description="Low complexity" evidence="1">
    <location>
        <begin position="189"/>
        <end position="202"/>
    </location>
</feature>
<feature type="compositionally biased region" description="Basic and acidic residues" evidence="1">
    <location>
        <begin position="275"/>
        <end position="285"/>
    </location>
</feature>
<reference evidence="5" key="1">
    <citation type="submission" date="2020-07" db="EMBL/GenBank/DDBJ databases">
        <title>Clarias magur genome sequencing, assembly and annotation.</title>
        <authorList>
            <person name="Kushwaha B."/>
            <person name="Kumar R."/>
            <person name="Das P."/>
            <person name="Joshi C.G."/>
            <person name="Kumar D."/>
            <person name="Nagpure N.S."/>
            <person name="Pandey M."/>
            <person name="Agarwal S."/>
            <person name="Srivastava S."/>
            <person name="Singh M."/>
            <person name="Sahoo L."/>
            <person name="Jayasankar P."/>
            <person name="Meher P.K."/>
            <person name="Koringa P.G."/>
            <person name="Iquebal M.A."/>
            <person name="Das S.P."/>
            <person name="Bit A."/>
            <person name="Patnaik S."/>
            <person name="Patel N."/>
            <person name="Shah T.M."/>
            <person name="Hinsu A."/>
            <person name="Jena J.K."/>
        </authorList>
    </citation>
    <scope>NUCLEOTIDE SEQUENCE</scope>
    <source>
        <strain evidence="5">CIFAMagur01</strain>
        <tissue evidence="5">Testis</tissue>
    </source>
</reference>
<feature type="domain" description="Consortin N-terminal" evidence="4">
    <location>
        <begin position="36"/>
        <end position="86"/>
    </location>
</feature>
<keyword evidence="2" id="KW-1133">Transmembrane helix</keyword>
<dbReference type="Pfam" id="PF22883">
    <property type="entry name" value="Consortin_N"/>
    <property type="match status" value="1"/>
</dbReference>
<evidence type="ECO:0000313" key="6">
    <source>
        <dbReference type="Proteomes" id="UP000727407"/>
    </source>
</evidence>
<dbReference type="InterPro" id="IPR042318">
    <property type="entry name" value="Consortin"/>
</dbReference>
<keyword evidence="6" id="KW-1185">Reference proteome</keyword>
<dbReference type="OrthoDB" id="9894200at2759"/>
<dbReference type="PANTHER" id="PTHR28581:SF1">
    <property type="entry name" value="CONSORTIN"/>
    <property type="match status" value="1"/>
</dbReference>
<feature type="non-terminal residue" evidence="5">
    <location>
        <position position="564"/>
    </location>
</feature>
<dbReference type="PANTHER" id="PTHR28581">
    <property type="entry name" value="CONSORTIN"/>
    <property type="match status" value="1"/>
</dbReference>
<feature type="region of interest" description="Disordered" evidence="1">
    <location>
        <begin position="182"/>
        <end position="305"/>
    </location>
</feature>
<dbReference type="InterPro" id="IPR028129">
    <property type="entry name" value="Consortin_C"/>
</dbReference>
<feature type="region of interest" description="Disordered" evidence="1">
    <location>
        <begin position="121"/>
        <end position="155"/>
    </location>
</feature>
<dbReference type="InterPro" id="IPR054132">
    <property type="entry name" value="Consortin_N"/>
</dbReference>
<name>A0A8J4U821_CLAMG</name>
<feature type="transmembrane region" description="Helical" evidence="2">
    <location>
        <begin position="396"/>
        <end position="417"/>
    </location>
</feature>